<evidence type="ECO:0000259" key="5">
    <source>
        <dbReference type="PROSITE" id="PS51379"/>
    </source>
</evidence>
<dbReference type="GO" id="GO:0009055">
    <property type="term" value="F:electron transfer activity"/>
    <property type="evidence" value="ECO:0007669"/>
    <property type="project" value="InterPro"/>
</dbReference>
<comment type="caution">
    <text evidence="6">The sequence shown here is derived from an EMBL/GenBank/DDBJ whole genome shotgun (WGS) entry which is preliminary data.</text>
</comment>
<feature type="domain" description="4Fe-4S ferredoxin-type" evidence="5">
    <location>
        <begin position="294"/>
        <end position="323"/>
    </location>
</feature>
<dbReference type="PANTHER" id="PTHR43034:SF2">
    <property type="entry name" value="ION-TRANSLOCATING OXIDOREDUCTASE COMPLEX SUBUNIT C"/>
    <property type="match status" value="1"/>
</dbReference>
<dbReference type="GO" id="GO:0051539">
    <property type="term" value="F:4 iron, 4 sulfur cluster binding"/>
    <property type="evidence" value="ECO:0007669"/>
    <property type="project" value="UniProtKB-KW"/>
</dbReference>
<dbReference type="InterPro" id="IPR019554">
    <property type="entry name" value="Soluble_ligand-bd"/>
</dbReference>
<keyword evidence="1" id="KW-0004">4Fe-4S</keyword>
<accession>A0A0F9EP09</accession>
<keyword evidence="2" id="KW-0479">Metal-binding</keyword>
<organism evidence="6">
    <name type="scientific">marine sediment metagenome</name>
    <dbReference type="NCBI Taxonomy" id="412755"/>
    <lineage>
        <taxon>unclassified sequences</taxon>
        <taxon>metagenomes</taxon>
        <taxon>ecological metagenomes</taxon>
    </lineage>
</organism>
<evidence type="ECO:0000256" key="3">
    <source>
        <dbReference type="ARBA" id="ARBA00023004"/>
    </source>
</evidence>
<sequence>MTKQEIVEKVRAAGVVGAGGAGFPTHIKLEADVERVLGNGASCEPLLTSDLFLMENESEGILSGLSMVMQSTGAGRGTLCLKEKHFEALGALEKTISKHKMKDIDIFGLDDFYPAGDEMVLVYEVMNRVVPEGGFPLQVGVVVNNVESLLNIARAVKTDKPVIERYLTVAGEVQKNLVIKVPVGISVGEVINLAGGATISDFKVIVGGPMMGQVVTDLSTPVDKTTSGVIVLPANHNIVAGKTNDPERIRRITRLVCCQCSRCTDLCPRTLLGHSLESHKIMRQLGVGSQLVSEALLEDALICSECGICEKFACPMMISPREVNAQIKREMMEKGVDRSPKKITYQPSAFRDVRKVPTKRLMERLQVSRYDRHPE</sequence>
<evidence type="ECO:0000256" key="1">
    <source>
        <dbReference type="ARBA" id="ARBA00022485"/>
    </source>
</evidence>
<dbReference type="GO" id="GO:0046872">
    <property type="term" value="F:metal ion binding"/>
    <property type="evidence" value="ECO:0007669"/>
    <property type="project" value="UniProtKB-KW"/>
</dbReference>
<dbReference type="Gene3D" id="3.10.20.600">
    <property type="match status" value="1"/>
</dbReference>
<dbReference type="Pfam" id="PF13534">
    <property type="entry name" value="Fer4_17"/>
    <property type="match status" value="1"/>
</dbReference>
<dbReference type="SUPFAM" id="SSF46548">
    <property type="entry name" value="alpha-helical ferredoxin"/>
    <property type="match status" value="1"/>
</dbReference>
<dbReference type="InterPro" id="IPR017054">
    <property type="entry name" value="PduS"/>
</dbReference>
<dbReference type="Pfam" id="PF10531">
    <property type="entry name" value="SLBB"/>
    <property type="match status" value="1"/>
</dbReference>
<dbReference type="SUPFAM" id="SSF142019">
    <property type="entry name" value="Nqo1 FMN-binding domain-like"/>
    <property type="match status" value="1"/>
</dbReference>
<keyword evidence="4" id="KW-0411">Iron-sulfur</keyword>
<dbReference type="Gene3D" id="3.40.50.11540">
    <property type="entry name" value="NADH-ubiquinone oxidoreductase 51kDa subunit"/>
    <property type="match status" value="1"/>
</dbReference>
<dbReference type="PROSITE" id="PS51379">
    <property type="entry name" value="4FE4S_FER_2"/>
    <property type="match status" value="1"/>
</dbReference>
<dbReference type="InterPro" id="IPR037225">
    <property type="entry name" value="Nuo51_FMN-bd_sf"/>
</dbReference>
<keyword evidence="3" id="KW-0408">Iron</keyword>
<dbReference type="InterPro" id="IPR010208">
    <property type="entry name" value="Ion_transpt_RnfC/RsxC"/>
</dbReference>
<proteinExistence type="predicted"/>
<evidence type="ECO:0000256" key="2">
    <source>
        <dbReference type="ARBA" id="ARBA00022723"/>
    </source>
</evidence>
<dbReference type="GO" id="GO:0016020">
    <property type="term" value="C:membrane"/>
    <property type="evidence" value="ECO:0007669"/>
    <property type="project" value="InterPro"/>
</dbReference>
<dbReference type="Pfam" id="PF01512">
    <property type="entry name" value="Complex1_51K"/>
    <property type="match status" value="1"/>
</dbReference>
<feature type="non-terminal residue" evidence="6">
    <location>
        <position position="375"/>
    </location>
</feature>
<dbReference type="PIRSF" id="PIRSF036408">
    <property type="entry name" value="PduS_prd"/>
    <property type="match status" value="1"/>
</dbReference>
<dbReference type="SUPFAM" id="SSF142984">
    <property type="entry name" value="Nqo1 middle domain-like"/>
    <property type="match status" value="1"/>
</dbReference>
<dbReference type="EMBL" id="LAZR01036150">
    <property type="protein sequence ID" value="KKL25618.1"/>
    <property type="molecule type" value="Genomic_DNA"/>
</dbReference>
<evidence type="ECO:0000313" key="6">
    <source>
        <dbReference type="EMBL" id="KKL25618.1"/>
    </source>
</evidence>
<evidence type="ECO:0000256" key="4">
    <source>
        <dbReference type="ARBA" id="ARBA00023014"/>
    </source>
</evidence>
<reference evidence="6" key="1">
    <citation type="journal article" date="2015" name="Nature">
        <title>Complex archaea that bridge the gap between prokaryotes and eukaryotes.</title>
        <authorList>
            <person name="Spang A."/>
            <person name="Saw J.H."/>
            <person name="Jorgensen S.L."/>
            <person name="Zaremba-Niedzwiedzka K."/>
            <person name="Martijn J."/>
            <person name="Lind A.E."/>
            <person name="van Eijk R."/>
            <person name="Schleper C."/>
            <person name="Guy L."/>
            <person name="Ettema T.J."/>
        </authorList>
    </citation>
    <scope>NUCLEOTIDE SEQUENCE</scope>
</reference>
<name>A0A0F9EP09_9ZZZZ</name>
<gene>
    <name evidence="6" type="ORF">LCGC14_2403510</name>
</gene>
<dbReference type="InterPro" id="IPR017896">
    <property type="entry name" value="4Fe4S_Fe-S-bd"/>
</dbReference>
<dbReference type="PANTHER" id="PTHR43034">
    <property type="entry name" value="ION-TRANSLOCATING OXIDOREDUCTASE COMPLEX SUBUNIT C"/>
    <property type="match status" value="1"/>
</dbReference>
<dbReference type="AlphaFoldDB" id="A0A0F9EP09"/>
<protein>
    <recommendedName>
        <fullName evidence="5">4Fe-4S ferredoxin-type domain-containing protein</fullName>
    </recommendedName>
</protein>
<dbReference type="InterPro" id="IPR011538">
    <property type="entry name" value="Nuo51_FMN-bd"/>
</dbReference>